<dbReference type="AlphaFoldDB" id="A0A6P8HRS6"/>
<dbReference type="InterPro" id="IPR019137">
    <property type="entry name" value="Nck-associated_protein-1"/>
</dbReference>
<feature type="region of interest" description="Disordered" evidence="2">
    <location>
        <begin position="638"/>
        <end position="667"/>
    </location>
</feature>
<evidence type="ECO:0000256" key="1">
    <source>
        <dbReference type="ARBA" id="ARBA00037947"/>
    </source>
</evidence>
<comment type="similarity">
    <text evidence="1">Belongs to the HEM-1/HEM-2 family.</text>
</comment>
<dbReference type="PANTHER" id="PTHR12093">
    <property type="entry name" value="NCK-ASSOCIATED PROTEIN 1"/>
    <property type="match status" value="1"/>
</dbReference>
<dbReference type="Pfam" id="PF09735">
    <property type="entry name" value="Nckap1"/>
    <property type="match status" value="1"/>
</dbReference>
<feature type="compositionally biased region" description="Basic and acidic residues" evidence="2">
    <location>
        <begin position="639"/>
        <end position="652"/>
    </location>
</feature>
<name>A0A6P8HRS6_ACTTE</name>
<reference evidence="4" key="1">
    <citation type="submission" date="2025-08" db="UniProtKB">
        <authorList>
            <consortium name="RefSeq"/>
        </authorList>
    </citation>
    <scope>IDENTIFICATION</scope>
    <source>
        <tissue evidence="4">Tentacle</tissue>
    </source>
</reference>
<keyword evidence="3" id="KW-1185">Reference proteome</keyword>
<evidence type="ECO:0000313" key="3">
    <source>
        <dbReference type="Proteomes" id="UP000515163"/>
    </source>
</evidence>
<dbReference type="PANTHER" id="PTHR12093:SF10">
    <property type="entry name" value="MEMBRANE-ASSOCIATED PROTEIN HEM"/>
    <property type="match status" value="1"/>
</dbReference>
<dbReference type="GO" id="GO:0030866">
    <property type="term" value="P:cortical actin cytoskeleton organization"/>
    <property type="evidence" value="ECO:0007669"/>
    <property type="project" value="TreeGrafter"/>
</dbReference>
<dbReference type="GO" id="GO:0031209">
    <property type="term" value="C:SCAR complex"/>
    <property type="evidence" value="ECO:0007669"/>
    <property type="project" value="TreeGrafter"/>
</dbReference>
<dbReference type="RefSeq" id="XP_031558221.1">
    <property type="nucleotide sequence ID" value="XM_031702361.1"/>
</dbReference>
<dbReference type="GO" id="GO:0030031">
    <property type="term" value="P:cell projection assembly"/>
    <property type="evidence" value="ECO:0007669"/>
    <property type="project" value="TreeGrafter"/>
</dbReference>
<organism evidence="3 4">
    <name type="scientific">Actinia tenebrosa</name>
    <name type="common">Australian red waratah sea anemone</name>
    <dbReference type="NCBI Taxonomy" id="6105"/>
    <lineage>
        <taxon>Eukaryota</taxon>
        <taxon>Metazoa</taxon>
        <taxon>Cnidaria</taxon>
        <taxon>Anthozoa</taxon>
        <taxon>Hexacorallia</taxon>
        <taxon>Actiniaria</taxon>
        <taxon>Actiniidae</taxon>
        <taxon>Actinia</taxon>
    </lineage>
</organism>
<gene>
    <name evidence="4" type="primary">LOC116294716</name>
</gene>
<accession>A0A6P8HRS6</accession>
<sequence>MDRGLSVTEQKLAEKLTILTDRGNGMLTRIYNIKKACSDPKSRPGFLTDKTLEPAIKYIVRKFPQMDTKAPQLQPVSSIQNEVMKGLSNYYFTFVDIMEFKDNACELLTAIDASFVNFDITLNFGLTKTYLDLIVTFTSLMIMVSRVDDRKSVLGLFNHAFEMRNGRSEESFPRLGQMILDYENPLKKLAEQFVPHQQRVSTALQSIHEIFLRKSMTGEQWRQNQILSLISQPAGMLSPALSDVPAVEYLSMSTIQRWIMIGYTLCHQQLAMPGITDIWKMSLQDGFCITLFRDEVFYYHKEIQNLLDGLKGYNKRVKDIQDASNHITNSVSLHKERRNYLRLAMAEMSLILSDQPGLLGPKILVVLHGLSLARDEILWVIRHHCNPAPKKKVSQEEFYDPKLCQLLLSVEEIRSMIQKYSSVLQRYFIQYLSGFDVTLLKEVVQKISVCSEDISLIMTSFIDELSSLTVKQVEAGEIFDFSGLRMDWLRLQAYTSVRGSSPELKDNRDLSILMNNVAFHTSLVDRQERILFDVSDLSIFCFYPNFCENSFLKTLEDTAQLRYSIAFPLVCGHFMSCTSDFCPEERHPIGERSLAAINMFLDSMAKGARNLLSQVCTDHVELNQQLWHTRAVRLLSEMSGEKKKDKNKKNTQEEFSPPGSESFRKNRENLTPLDNKLLAFTELCSAICHTEAIPVWEHVFAPKEYLSSQLEEFFAKSVISMAQYDQENSRIARPSEVLSNIKAIMSTLRNLENFNGVDTARIFNHVLLQQTQPQDSQGANTITQMYTTWYLDVFLRRVMTDGIIYSPRRRAFVNRPGLAFKAEDFTDVNEMYALSELLGAYGMKYLGEKMMQQIASQVGELKKLVVNNKDVLIALRTSFDKRDECIDLIRRLKNMEDIMLRVIIIGVILSFRHLTQQALATKLNSRVPYLMSCVTDLKDSYPIGNNDRQIVDEMATAAGQDCIVEPLLCTALRSLKEKKSEDDIQIWSLLQVFIAVALPSLAYKDATMYISELEATENNAHCIGTALNYLTGALCHNNGDNPEDKLREFLAIASSSLLKLGMDVEKDLKTRESTYLLLDLIVQQTPYLTMDVLESCFPYALLRNAYHEVYKKRAPTIM</sequence>
<evidence type="ECO:0000313" key="4">
    <source>
        <dbReference type="RefSeq" id="XP_031558221.1"/>
    </source>
</evidence>
<dbReference type="GeneID" id="116294716"/>
<dbReference type="GO" id="GO:0016477">
    <property type="term" value="P:cell migration"/>
    <property type="evidence" value="ECO:0007669"/>
    <property type="project" value="TreeGrafter"/>
</dbReference>
<dbReference type="GO" id="GO:0048812">
    <property type="term" value="P:neuron projection morphogenesis"/>
    <property type="evidence" value="ECO:0007669"/>
    <property type="project" value="TreeGrafter"/>
</dbReference>
<dbReference type="KEGG" id="aten:116294716"/>
<evidence type="ECO:0000256" key="2">
    <source>
        <dbReference type="SAM" id="MobiDB-lite"/>
    </source>
</evidence>
<protein>
    <submittedName>
        <fullName evidence="4">Nck-associated protein 1 homolog isoform X1</fullName>
    </submittedName>
</protein>
<dbReference type="OrthoDB" id="548214at2759"/>
<proteinExistence type="inferred from homology"/>
<dbReference type="Proteomes" id="UP000515163">
    <property type="component" value="Unplaced"/>
</dbReference>